<feature type="signal peptide" evidence="6">
    <location>
        <begin position="1"/>
        <end position="22"/>
    </location>
</feature>
<keyword evidence="4 6" id="KW-0732">Signal</keyword>
<dbReference type="Pfam" id="PF01297">
    <property type="entry name" value="ZnuA"/>
    <property type="match status" value="1"/>
</dbReference>
<evidence type="ECO:0000256" key="2">
    <source>
        <dbReference type="ARBA" id="ARBA00022448"/>
    </source>
</evidence>
<reference evidence="7 10" key="2">
    <citation type="submission" date="2023-03" db="EMBL/GenBank/DDBJ databases">
        <title>Whole genome sequence of the first Corynebacterium rouxii strains isolated in Brazil: a recent member of Corynebacterium diphtheriae complex.</title>
        <authorList>
            <person name="Vieira V."/>
            <person name="Ramos J.N."/>
            <person name="Araujo M.R.B."/>
            <person name="Baio P.V."/>
            <person name="Sant'Anna L.O."/>
            <person name="Veras J.F.C."/>
            <person name="Vieira E.M.D."/>
            <person name="Sousa M.A.B."/>
            <person name="Camargo C.H."/>
            <person name="Sacchi C.T."/>
            <person name="Campos K.R."/>
            <person name="Santos M.B.N."/>
            <person name="Bokermann S."/>
            <person name="Alvim L.B."/>
            <person name="Santos L.S."/>
            <person name="Mattos-Guaraldi A.L."/>
        </authorList>
    </citation>
    <scope>NUCLEOTIDE SEQUENCE [LARGE SCALE GENOMIC DNA]</scope>
    <source>
        <strain evidence="7 10">70862</strain>
    </source>
</reference>
<dbReference type="InterPro" id="IPR006129">
    <property type="entry name" value="AdhesinB"/>
</dbReference>
<dbReference type="PRINTS" id="PR00690">
    <property type="entry name" value="ADHESNFAMILY"/>
</dbReference>
<dbReference type="PANTHER" id="PTHR42953">
    <property type="entry name" value="HIGH-AFFINITY ZINC UPTAKE SYSTEM PROTEIN ZNUA-RELATED"/>
    <property type="match status" value="1"/>
</dbReference>
<dbReference type="KEGG" id="crf:FRC0190_00177"/>
<dbReference type="GO" id="GO:0007155">
    <property type="term" value="P:cell adhesion"/>
    <property type="evidence" value="ECO:0007669"/>
    <property type="project" value="InterPro"/>
</dbReference>
<dbReference type="GO" id="GO:0030001">
    <property type="term" value="P:metal ion transport"/>
    <property type="evidence" value="ECO:0007669"/>
    <property type="project" value="InterPro"/>
</dbReference>
<dbReference type="RefSeq" id="WP_155871219.1">
    <property type="nucleotide sequence ID" value="NZ_CP168248.1"/>
</dbReference>
<dbReference type="PANTHER" id="PTHR42953:SF1">
    <property type="entry name" value="METAL-BINDING PROTEIN HI_0362-RELATED"/>
    <property type="match status" value="1"/>
</dbReference>
<dbReference type="SUPFAM" id="SSF53807">
    <property type="entry name" value="Helical backbone' metal receptor"/>
    <property type="match status" value="1"/>
</dbReference>
<evidence type="ECO:0000256" key="5">
    <source>
        <dbReference type="RuleBase" id="RU003512"/>
    </source>
</evidence>
<dbReference type="Proteomes" id="UP000423525">
    <property type="component" value="Chromosome"/>
</dbReference>
<evidence type="ECO:0000313" key="7">
    <source>
        <dbReference type="EMBL" id="MDT9410054.1"/>
    </source>
</evidence>
<evidence type="ECO:0000256" key="4">
    <source>
        <dbReference type="ARBA" id="ARBA00022729"/>
    </source>
</evidence>
<keyword evidence="3" id="KW-0479">Metal-binding</keyword>
<evidence type="ECO:0000256" key="6">
    <source>
        <dbReference type="SAM" id="SignalP"/>
    </source>
</evidence>
<dbReference type="PROSITE" id="PS51257">
    <property type="entry name" value="PROKAR_LIPOPROTEIN"/>
    <property type="match status" value="1"/>
</dbReference>
<organism evidence="8 9">
    <name type="scientific">Corynebacterium rouxii</name>
    <dbReference type="NCBI Taxonomy" id="2719119"/>
    <lineage>
        <taxon>Bacteria</taxon>
        <taxon>Bacillati</taxon>
        <taxon>Actinomycetota</taxon>
        <taxon>Actinomycetes</taxon>
        <taxon>Mycobacteriales</taxon>
        <taxon>Corynebacteriaceae</taxon>
        <taxon>Corynebacterium</taxon>
    </lineage>
</organism>
<evidence type="ECO:0000313" key="10">
    <source>
        <dbReference type="Proteomes" id="UP001265983"/>
    </source>
</evidence>
<dbReference type="PRINTS" id="PR00691">
    <property type="entry name" value="ADHESINB"/>
</dbReference>
<evidence type="ECO:0000256" key="3">
    <source>
        <dbReference type="ARBA" id="ARBA00022723"/>
    </source>
</evidence>
<name>A0A6I8M9G4_9CORY</name>
<dbReference type="InterPro" id="IPR006127">
    <property type="entry name" value="ZnuA-like"/>
</dbReference>
<comment type="similarity">
    <text evidence="5">Belongs to the bacterial solute-binding protein 9 family.</text>
</comment>
<keyword evidence="10" id="KW-1185">Reference proteome</keyword>
<dbReference type="AlphaFoldDB" id="A0A6I8M9G4"/>
<feature type="chain" id="PRO_5038635771" evidence="6">
    <location>
        <begin position="23"/>
        <end position="335"/>
    </location>
</feature>
<comment type="subcellular location">
    <subcellularLocation>
        <location evidence="1">Cell envelope</location>
    </subcellularLocation>
</comment>
<keyword evidence="2 5" id="KW-0813">Transport</keyword>
<gene>
    <name evidence="8" type="ORF">FRC0190_00177</name>
    <name evidence="7" type="ORF">P8T80_01375</name>
</gene>
<dbReference type="EMBL" id="JARUHM010000003">
    <property type="protein sequence ID" value="MDT9410054.1"/>
    <property type="molecule type" value="Genomic_DNA"/>
</dbReference>
<proteinExistence type="inferred from homology"/>
<sequence>MAHRLIRTAIAAVAATGLVAAAGCSTTDSGTSASGTSSAVKSDTLKIFATTSYIGDAVKNIAPDADLTIMVGPGGDPHTYQPSTADLEAMQNADAVIWSGLGMEANMVDQLRGLGDKQIAVAEQLPESQLLPWVEEDEHDHEHGDEHGHHHESQWDPHVWNSTDNWKLVVDQIVKKLSAADSANADTYKANGEKYNKQIDEANAYVQAKIDTIPQDQRTLVSGHDAFRYFGKQFGLEAKATDFVTSDAERSANELEDLATFIVEHHVPVIFQDASANPQAVKSLEENVAKKGGKVKVVDKELYSDSLGAEAPADTYIGALKYNADTIAEAFSSTR</sequence>
<dbReference type="InterPro" id="IPR050492">
    <property type="entry name" value="Bact_metal-bind_prot9"/>
</dbReference>
<evidence type="ECO:0000313" key="8">
    <source>
        <dbReference type="EMBL" id="VZH84141.1"/>
    </source>
</evidence>
<evidence type="ECO:0000256" key="1">
    <source>
        <dbReference type="ARBA" id="ARBA00004196"/>
    </source>
</evidence>
<protein>
    <submittedName>
        <fullName evidence="8">Zinc ABC transporter substrate-binding protein</fullName>
    </submittedName>
</protein>
<dbReference type="InterPro" id="IPR006128">
    <property type="entry name" value="Lipoprotein_PsaA-like"/>
</dbReference>
<dbReference type="Proteomes" id="UP001265983">
    <property type="component" value="Unassembled WGS sequence"/>
</dbReference>
<dbReference type="Gene3D" id="3.40.50.1980">
    <property type="entry name" value="Nitrogenase molybdenum iron protein domain"/>
    <property type="match status" value="2"/>
</dbReference>
<dbReference type="GO" id="GO:0046872">
    <property type="term" value="F:metal ion binding"/>
    <property type="evidence" value="ECO:0007669"/>
    <property type="project" value="UniProtKB-KW"/>
</dbReference>
<accession>A0A6I8M9G4</accession>
<evidence type="ECO:0000313" key="9">
    <source>
        <dbReference type="Proteomes" id="UP000423525"/>
    </source>
</evidence>
<dbReference type="GO" id="GO:0030313">
    <property type="term" value="C:cell envelope"/>
    <property type="evidence" value="ECO:0007669"/>
    <property type="project" value="UniProtKB-SubCell"/>
</dbReference>
<dbReference type="EMBL" id="LR738855">
    <property type="protein sequence ID" value="VZH84141.1"/>
    <property type="molecule type" value="Genomic_DNA"/>
</dbReference>
<reference evidence="8 9" key="1">
    <citation type="submission" date="2019-11" db="EMBL/GenBank/DDBJ databases">
        <authorList>
            <person name="Brisse S."/>
        </authorList>
    </citation>
    <scope>NUCLEOTIDE SEQUENCE [LARGE SCALE GENOMIC DNA]</scope>
    <source>
        <strain evidence="8">FRC0190</strain>
    </source>
</reference>